<dbReference type="EMBL" id="VUOB01000053">
    <property type="protein sequence ID" value="KAA2256064.1"/>
    <property type="molecule type" value="Genomic_DNA"/>
</dbReference>
<organism evidence="6 7">
    <name type="scientific">Solihabitans fulvus</name>
    <dbReference type="NCBI Taxonomy" id="1892852"/>
    <lineage>
        <taxon>Bacteria</taxon>
        <taxon>Bacillati</taxon>
        <taxon>Actinomycetota</taxon>
        <taxon>Actinomycetes</taxon>
        <taxon>Pseudonocardiales</taxon>
        <taxon>Pseudonocardiaceae</taxon>
        <taxon>Solihabitans</taxon>
    </lineage>
</organism>
<dbReference type="Pfam" id="PF00501">
    <property type="entry name" value="AMP-binding"/>
    <property type="match status" value="1"/>
</dbReference>
<dbReference type="InterPro" id="IPR025110">
    <property type="entry name" value="AMP-bd_C"/>
</dbReference>
<dbReference type="FunFam" id="2.30.38.10:FF:000001">
    <property type="entry name" value="Non-ribosomal peptide synthetase PvdI"/>
    <property type="match status" value="1"/>
</dbReference>
<dbReference type="SUPFAM" id="SSF52777">
    <property type="entry name" value="CoA-dependent acyltransferases"/>
    <property type="match status" value="2"/>
</dbReference>
<dbReference type="OrthoDB" id="2472181at2"/>
<dbReference type="InterPro" id="IPR029058">
    <property type="entry name" value="AB_hydrolase_fold"/>
</dbReference>
<evidence type="ECO:0000256" key="4">
    <source>
        <dbReference type="SAM" id="MobiDB-lite"/>
    </source>
</evidence>
<dbReference type="GO" id="GO:0008610">
    <property type="term" value="P:lipid biosynthetic process"/>
    <property type="evidence" value="ECO:0007669"/>
    <property type="project" value="UniProtKB-ARBA"/>
</dbReference>
<keyword evidence="2" id="KW-0596">Phosphopantetheine</keyword>
<dbReference type="GO" id="GO:0003824">
    <property type="term" value="F:catalytic activity"/>
    <property type="evidence" value="ECO:0007669"/>
    <property type="project" value="InterPro"/>
</dbReference>
<dbReference type="Gene3D" id="1.10.1200.10">
    <property type="entry name" value="ACP-like"/>
    <property type="match status" value="1"/>
</dbReference>
<feature type="region of interest" description="Disordered" evidence="4">
    <location>
        <begin position="1121"/>
        <end position="1150"/>
    </location>
</feature>
<dbReference type="Gene3D" id="3.30.300.30">
    <property type="match status" value="1"/>
</dbReference>
<sequence length="1150" mass="121600">MTVPTNPFSLVHERFAEQVLRAPENTALVFGDERLSYRELDTRAGRFAGLLAGRGVGRGALVGVYLERSTDLVVAVLGTLRAGAGYVMLDPDLPAARLRGMAEDARVRVVVAGPGADLVGDWAAIRVADADATPCLDAIPGSADDAACVMFTSGSTGRPKGIVASHHAITATLTGQDFASFGAGAVWLQCAPVSWDAFALELWGPLLGGGTCVLHPGQRPDPTVMGRLVAEHGITSMYLSSSLFNVIVDEYPRAIDGVRELLVGGEALSPVHAARALLRWPDLRLSNGYGPVEGTVFLTVHHVDEHTVADGGPVPIGQPLAGKRVHVLDERLRPVADGVTGELYASGAGIATGYAGQPGLTAERFLADPWGKPGERMYRTGDLVRRRADGVLEFLGRADAQVKIRGFRVEPGEVETVLARHPRVARVAVVAAEDDAGERGLVAYVVARDGYDERELRGYATDALADYLVPGAFVTLDALPLLANGKLDRAALPAPQATRGVDGRAAAGETEQTLCGLFAEVLGRESVGVEDNFLALGGHSLLVAKLLGRIHAVFGAEIEVRALFEAPTPATLSVRVAQAMAVPAEPASADDRGAAGEVSPAQRRLWFLDRTDAGVAYNLPMVARLRGAVDADAMAAALGEVVARHEPLRTVFDEVDGAPVPRVLAVDTVRPGFEHAVVAADDLENRIRAAARHRFDLGGGPLILGVLFTVAERPDEHALLLVMHHIAADGWSLPPLFRDLSLAYAGQTPPPLAVGYAEHAARQRQRPAALRERQLAYWTRVLAGTRAPLLARRADDTGLPDADVVVRRLDAATHAGLVALGREHGATLFMVLHTALAAVLAHAGAGADTAVAAPVAGRGTDGTVDDVVGFFVNLLVLRADTSADPTVRELLAAVRDTDLAAFDHQDVPFEEVVDAVNPPRRPGRQPFTDVVLALQNNAWARLDLAGVESRVEVVRTGAARFDLLVDVLDDYGPDGDPQGLAVTLEYRTGALERDLVEWHADALVRALTSAVADPDLPLSRLGLVEPPRLPTAEIEAPQQHAAIAPRTELERRVAEVWTAVLGVDSVGVHDDFFMLGGNSLRAVRVVARLTTEYGGTATAAQFLAAPTVAQLAAALAAGGDTAAATPIPRRARVPRQQPAARQEEAPWTSA</sequence>
<feature type="domain" description="Carrier" evidence="5">
    <location>
        <begin position="505"/>
        <end position="580"/>
    </location>
</feature>
<dbReference type="GO" id="GO:0072330">
    <property type="term" value="P:monocarboxylic acid biosynthetic process"/>
    <property type="evidence" value="ECO:0007669"/>
    <property type="project" value="UniProtKB-ARBA"/>
</dbReference>
<dbReference type="Gene3D" id="3.30.559.30">
    <property type="entry name" value="Nonribosomal peptide synthetase, condensation domain"/>
    <property type="match status" value="1"/>
</dbReference>
<keyword evidence="3" id="KW-0597">Phosphoprotein</keyword>
<dbReference type="RefSeq" id="WP_149852594.1">
    <property type="nucleotide sequence ID" value="NZ_VUOB01000053.1"/>
</dbReference>
<dbReference type="PANTHER" id="PTHR45527:SF1">
    <property type="entry name" value="FATTY ACID SYNTHASE"/>
    <property type="match status" value="1"/>
</dbReference>
<evidence type="ECO:0000256" key="2">
    <source>
        <dbReference type="ARBA" id="ARBA00022450"/>
    </source>
</evidence>
<dbReference type="Pfam" id="PF00668">
    <property type="entry name" value="Condensation"/>
    <property type="match status" value="1"/>
</dbReference>
<dbReference type="InterPro" id="IPR020806">
    <property type="entry name" value="PKS_PP-bd"/>
</dbReference>
<dbReference type="InterPro" id="IPR020845">
    <property type="entry name" value="AMP-binding_CS"/>
</dbReference>
<name>A0A5B2WYS8_9PSEU</name>
<dbReference type="Gene3D" id="3.40.50.12780">
    <property type="entry name" value="N-terminal domain of ligase-like"/>
    <property type="match status" value="1"/>
</dbReference>
<reference evidence="6 7" key="2">
    <citation type="submission" date="2019-09" db="EMBL/GenBank/DDBJ databases">
        <authorList>
            <person name="Jin C."/>
        </authorList>
    </citation>
    <scope>NUCLEOTIDE SEQUENCE [LARGE SCALE GENOMIC DNA]</scope>
    <source>
        <strain evidence="6 7">AN110305</strain>
    </source>
</reference>
<dbReference type="InterPro" id="IPR000873">
    <property type="entry name" value="AMP-dep_synth/lig_dom"/>
</dbReference>
<dbReference type="GO" id="GO:0005737">
    <property type="term" value="C:cytoplasm"/>
    <property type="evidence" value="ECO:0007669"/>
    <property type="project" value="TreeGrafter"/>
</dbReference>
<dbReference type="SUPFAM" id="SSF56801">
    <property type="entry name" value="Acetyl-CoA synthetase-like"/>
    <property type="match status" value="1"/>
</dbReference>
<dbReference type="NCBIfam" id="TIGR01733">
    <property type="entry name" value="AA-adenyl-dom"/>
    <property type="match status" value="1"/>
</dbReference>
<dbReference type="Pfam" id="PF13193">
    <property type="entry name" value="AMP-binding_C"/>
    <property type="match status" value="1"/>
</dbReference>
<comment type="caution">
    <text evidence="6">The sequence shown here is derived from an EMBL/GenBank/DDBJ whole genome shotgun (WGS) entry which is preliminary data.</text>
</comment>
<dbReference type="PROSITE" id="PS00455">
    <property type="entry name" value="AMP_BINDING"/>
    <property type="match status" value="1"/>
</dbReference>
<dbReference type="Gene3D" id="3.40.50.1820">
    <property type="entry name" value="alpha/beta hydrolase"/>
    <property type="match status" value="1"/>
</dbReference>
<dbReference type="Proteomes" id="UP000323454">
    <property type="component" value="Unassembled WGS sequence"/>
</dbReference>
<feature type="compositionally biased region" description="Low complexity" evidence="4">
    <location>
        <begin position="1121"/>
        <end position="1140"/>
    </location>
</feature>
<dbReference type="InterPro" id="IPR045851">
    <property type="entry name" value="AMP-bd_C_sf"/>
</dbReference>
<dbReference type="PROSITE" id="PS00012">
    <property type="entry name" value="PHOSPHOPANTETHEINE"/>
    <property type="match status" value="2"/>
</dbReference>
<reference evidence="6 7" key="1">
    <citation type="submission" date="2019-09" db="EMBL/GenBank/DDBJ databases">
        <title>Goodfellowia gen. nov., a new genus of the Pseudonocardineae related to Actinoalloteichus, containing Goodfellowia coeruleoviolacea gen. nov., comb. nov. gen. nov., comb. nov.</title>
        <authorList>
            <person name="Labeda D."/>
        </authorList>
    </citation>
    <scope>NUCLEOTIDE SEQUENCE [LARGE SCALE GENOMIC DNA]</scope>
    <source>
        <strain evidence="6 7">AN110305</strain>
    </source>
</reference>
<evidence type="ECO:0000256" key="1">
    <source>
        <dbReference type="ARBA" id="ARBA00001957"/>
    </source>
</evidence>
<dbReference type="InterPro" id="IPR001242">
    <property type="entry name" value="Condensation_dom"/>
</dbReference>
<dbReference type="FunFam" id="3.30.300.30:FF:000010">
    <property type="entry name" value="Enterobactin synthetase component F"/>
    <property type="match status" value="1"/>
</dbReference>
<gene>
    <name evidence="6" type="ORF">F0L68_26825</name>
</gene>
<dbReference type="Pfam" id="PF00550">
    <property type="entry name" value="PP-binding"/>
    <property type="match status" value="2"/>
</dbReference>
<keyword evidence="7" id="KW-1185">Reference proteome</keyword>
<dbReference type="Gene3D" id="3.30.559.10">
    <property type="entry name" value="Chloramphenicol acetyltransferase-like domain"/>
    <property type="match status" value="1"/>
</dbReference>
<feature type="domain" description="Carrier" evidence="5">
    <location>
        <begin position="1044"/>
        <end position="1119"/>
    </location>
</feature>
<evidence type="ECO:0000313" key="7">
    <source>
        <dbReference type="Proteomes" id="UP000323454"/>
    </source>
</evidence>
<dbReference type="InterPro" id="IPR009081">
    <property type="entry name" value="PP-bd_ACP"/>
</dbReference>
<evidence type="ECO:0000256" key="3">
    <source>
        <dbReference type="ARBA" id="ARBA00022553"/>
    </source>
</evidence>
<dbReference type="PROSITE" id="PS50075">
    <property type="entry name" value="CARRIER"/>
    <property type="match status" value="2"/>
</dbReference>
<protein>
    <submittedName>
        <fullName evidence="6">Amino acid adenylation domain-containing protein</fullName>
    </submittedName>
</protein>
<comment type="cofactor">
    <cofactor evidence="1">
        <name>pantetheine 4'-phosphate</name>
        <dbReference type="ChEBI" id="CHEBI:47942"/>
    </cofactor>
</comment>
<evidence type="ECO:0000313" key="6">
    <source>
        <dbReference type="EMBL" id="KAA2256064.1"/>
    </source>
</evidence>
<dbReference type="InterPro" id="IPR023213">
    <property type="entry name" value="CAT-like_dom_sf"/>
</dbReference>
<dbReference type="PANTHER" id="PTHR45527">
    <property type="entry name" value="NONRIBOSOMAL PEPTIDE SYNTHETASE"/>
    <property type="match status" value="1"/>
</dbReference>
<dbReference type="GO" id="GO:0044550">
    <property type="term" value="P:secondary metabolite biosynthetic process"/>
    <property type="evidence" value="ECO:0007669"/>
    <property type="project" value="TreeGrafter"/>
</dbReference>
<accession>A0A5B2WYS8</accession>
<proteinExistence type="predicted"/>
<dbReference type="FunFam" id="1.10.1200.10:FF:000016">
    <property type="entry name" value="Non-ribosomal peptide synthase"/>
    <property type="match status" value="1"/>
</dbReference>
<dbReference type="InterPro" id="IPR010071">
    <property type="entry name" value="AA_adenyl_dom"/>
</dbReference>
<dbReference type="AlphaFoldDB" id="A0A5B2WYS8"/>
<dbReference type="InterPro" id="IPR036736">
    <property type="entry name" value="ACP-like_sf"/>
</dbReference>
<dbReference type="GO" id="GO:0031177">
    <property type="term" value="F:phosphopantetheine binding"/>
    <property type="evidence" value="ECO:0007669"/>
    <property type="project" value="InterPro"/>
</dbReference>
<dbReference type="InterPro" id="IPR042099">
    <property type="entry name" value="ANL_N_sf"/>
</dbReference>
<dbReference type="GO" id="GO:0043041">
    <property type="term" value="P:amino acid activation for nonribosomal peptide biosynthetic process"/>
    <property type="evidence" value="ECO:0007669"/>
    <property type="project" value="TreeGrafter"/>
</dbReference>
<dbReference type="CDD" id="cd12117">
    <property type="entry name" value="A_NRPS_Srf_like"/>
    <property type="match status" value="1"/>
</dbReference>
<dbReference type="SMART" id="SM00823">
    <property type="entry name" value="PKS_PP"/>
    <property type="match status" value="2"/>
</dbReference>
<dbReference type="SUPFAM" id="SSF47336">
    <property type="entry name" value="ACP-like"/>
    <property type="match status" value="2"/>
</dbReference>
<evidence type="ECO:0000259" key="5">
    <source>
        <dbReference type="PROSITE" id="PS50075"/>
    </source>
</evidence>
<dbReference type="InterPro" id="IPR006162">
    <property type="entry name" value="Ppantetheine_attach_site"/>
</dbReference>